<evidence type="ECO:0000313" key="2">
    <source>
        <dbReference type="EMBL" id="CAD8860432.1"/>
    </source>
</evidence>
<protein>
    <submittedName>
        <fullName evidence="2">Uncharacterized protein</fullName>
    </submittedName>
</protein>
<sequence length="515" mass="59052">MDPFKILGVANREIKGPSDVEKLRRRAKKLFKRYASEKKKFEAKKVLEAFEHVQRSQKMSDIKILGRSRKERELDKHFNHQTKEIKNNKEVRRHLKRARKGTRYQRMHLPGDKERVARPRRRTRRRRVGPSSRVPVDIVQGLQRLSSFIVHREKFPKAMTLLHRWVKEYMNQDNREYLFEVLHGAVLTGFLAEVPDSRQEVMQTFEYVLAYFASWFAENEAHVALGHHWRIASVQACRCYTDDAFTLTSVIARLTETLCLLRENEAVLREADAQLEEPKKESDVKTDVKAVKMALAVKSALDVKVKSDDAKSIKIEVPLPGKSPIPQDPIDIADDSSSISTISSDESCGSGGAIDLEDSPSVKDEDDKSDSSSEQSDDEGEGQIIEDIFPVPPVGSSLVQVRAQFVDSCLATLFSNRGPPWARQKIDNFFQDVYYKRDIFTSEQQERVTVWQARIKVLQKQKEKVVGEANNPLESKRPVIDSREDRVSFDADTNSWAQKQTFDSRDTYGGSKTLR</sequence>
<proteinExistence type="predicted"/>
<dbReference type="PANTHER" id="PTHR36749">
    <property type="entry name" value="F7O18.3 PROTEIN"/>
    <property type="match status" value="1"/>
</dbReference>
<feature type="compositionally biased region" description="Low complexity" evidence="1">
    <location>
        <begin position="328"/>
        <end position="347"/>
    </location>
</feature>
<evidence type="ECO:0000256" key="1">
    <source>
        <dbReference type="SAM" id="MobiDB-lite"/>
    </source>
</evidence>
<dbReference type="AlphaFoldDB" id="A0A7S1ANR3"/>
<dbReference type="PANTHER" id="PTHR36749:SF1">
    <property type="entry name" value="F7O18.3 PROTEIN"/>
    <property type="match status" value="1"/>
</dbReference>
<feature type="compositionally biased region" description="Basic and acidic residues" evidence="1">
    <location>
        <begin position="360"/>
        <end position="371"/>
    </location>
</feature>
<reference evidence="2" key="1">
    <citation type="submission" date="2021-01" db="EMBL/GenBank/DDBJ databases">
        <authorList>
            <person name="Corre E."/>
            <person name="Pelletier E."/>
            <person name="Niang G."/>
            <person name="Scheremetjew M."/>
            <person name="Finn R."/>
            <person name="Kale V."/>
            <person name="Holt S."/>
            <person name="Cochrane G."/>
            <person name="Meng A."/>
            <person name="Brown T."/>
            <person name="Cohen L."/>
        </authorList>
    </citation>
    <scope>NUCLEOTIDE SEQUENCE</scope>
</reference>
<gene>
    <name evidence="2" type="ORF">NSCI0253_LOCUS34786</name>
</gene>
<accession>A0A7S1ANR3</accession>
<organism evidence="2">
    <name type="scientific">Noctiluca scintillans</name>
    <name type="common">Sea sparkle</name>
    <name type="synonym">Red tide dinoflagellate</name>
    <dbReference type="NCBI Taxonomy" id="2966"/>
    <lineage>
        <taxon>Eukaryota</taxon>
        <taxon>Sar</taxon>
        <taxon>Alveolata</taxon>
        <taxon>Dinophyceae</taxon>
        <taxon>Noctilucales</taxon>
        <taxon>Noctilucaceae</taxon>
        <taxon>Noctiluca</taxon>
    </lineage>
</organism>
<feature type="region of interest" description="Disordered" evidence="1">
    <location>
        <begin position="317"/>
        <end position="383"/>
    </location>
</feature>
<dbReference type="EMBL" id="HBFQ01048662">
    <property type="protein sequence ID" value="CAD8860432.1"/>
    <property type="molecule type" value="Transcribed_RNA"/>
</dbReference>
<name>A0A7S1ANR3_NOCSC</name>